<organism evidence="7 8">
    <name type="scientific">Chelatococcus asaccharovorans</name>
    <dbReference type="NCBI Taxonomy" id="28210"/>
    <lineage>
        <taxon>Bacteria</taxon>
        <taxon>Pseudomonadati</taxon>
        <taxon>Pseudomonadota</taxon>
        <taxon>Alphaproteobacteria</taxon>
        <taxon>Hyphomicrobiales</taxon>
        <taxon>Chelatococcaceae</taxon>
        <taxon>Chelatococcus</taxon>
    </lineage>
</organism>
<gene>
    <name evidence="7" type="ORF">C7450_10421</name>
</gene>
<accession>A0A2V3U8F3</accession>
<evidence type="ECO:0000256" key="2">
    <source>
        <dbReference type="ARBA" id="ARBA00022692"/>
    </source>
</evidence>
<dbReference type="PROSITE" id="PS50929">
    <property type="entry name" value="ABC_TM1F"/>
    <property type="match status" value="1"/>
</dbReference>
<dbReference type="Proteomes" id="UP000248021">
    <property type="component" value="Unassembled WGS sequence"/>
</dbReference>
<proteinExistence type="predicted"/>
<dbReference type="AlphaFoldDB" id="A0A2V3U8F3"/>
<dbReference type="Gene3D" id="1.20.1560.10">
    <property type="entry name" value="ABC transporter type 1, transmembrane domain"/>
    <property type="match status" value="1"/>
</dbReference>
<dbReference type="GO" id="GO:0140359">
    <property type="term" value="F:ABC-type transporter activity"/>
    <property type="evidence" value="ECO:0007669"/>
    <property type="project" value="InterPro"/>
</dbReference>
<keyword evidence="2 5" id="KW-0812">Transmembrane</keyword>
<dbReference type="PANTHER" id="PTHR24221">
    <property type="entry name" value="ATP-BINDING CASSETTE SUB-FAMILY B"/>
    <property type="match status" value="1"/>
</dbReference>
<dbReference type="EMBL" id="QJJK01000004">
    <property type="protein sequence ID" value="PXW59971.1"/>
    <property type="molecule type" value="Genomic_DNA"/>
</dbReference>
<dbReference type="SUPFAM" id="SSF52540">
    <property type="entry name" value="P-loop containing nucleoside triphosphate hydrolases"/>
    <property type="match status" value="1"/>
</dbReference>
<feature type="transmembrane region" description="Helical" evidence="5">
    <location>
        <begin position="87"/>
        <end position="105"/>
    </location>
</feature>
<keyword evidence="8" id="KW-1185">Reference proteome</keyword>
<evidence type="ECO:0000259" key="6">
    <source>
        <dbReference type="PROSITE" id="PS50929"/>
    </source>
</evidence>
<dbReference type="InterPro" id="IPR039421">
    <property type="entry name" value="Type_1_exporter"/>
</dbReference>
<keyword evidence="4 5" id="KW-0472">Membrane</keyword>
<feature type="transmembrane region" description="Helical" evidence="5">
    <location>
        <begin position="16"/>
        <end position="37"/>
    </location>
</feature>
<dbReference type="InterPro" id="IPR027417">
    <property type="entry name" value="P-loop_NTPase"/>
</dbReference>
<reference evidence="7 8" key="1">
    <citation type="submission" date="2018-05" db="EMBL/GenBank/DDBJ databases">
        <title>Genomic Encyclopedia of Type Strains, Phase IV (KMG-IV): sequencing the most valuable type-strain genomes for metagenomic binning, comparative biology and taxonomic classification.</title>
        <authorList>
            <person name="Goeker M."/>
        </authorList>
    </citation>
    <scope>NUCLEOTIDE SEQUENCE [LARGE SCALE GENOMIC DNA]</scope>
    <source>
        <strain evidence="7 8">DSM 6462</strain>
    </source>
</reference>
<evidence type="ECO:0000256" key="4">
    <source>
        <dbReference type="ARBA" id="ARBA00023136"/>
    </source>
</evidence>
<dbReference type="SUPFAM" id="SSF90123">
    <property type="entry name" value="ABC transporter transmembrane region"/>
    <property type="match status" value="1"/>
</dbReference>
<name>A0A2V3U8F3_9HYPH</name>
<sequence length="858" mass="92987">MERNPIRYVWARSRGVHCLALLIILALLPVLWLLLLVPRELVDMVFLGEAGADGPVTAFLRLALPLSPHLGGERVLFPGFLLTRDQAFLVGAMIAGALVLLRALLRVSIRLISARLGPVLADDLRLILFRHLVSERTTSDAAENAITSLGHRVAAVTPFLGRAIAAPALFIAEGAIVLLFAFSLSLWLGLALMAAAVLDAMLVPAREAERDTTMRRTTAGEAEAIQMGRHAIERLPAIRVHGTAEGEASRFAERLAGVANKNRPPLRQLTWLGIALRTVRDGMPVLILIVGGWLMMQDKLTPGGLLAAVSAAFLVIRPVEAMAMWTRERHAATQLFDEIARSIGDLKARTRRFADTDLPERWSLLRIERASIFDPVTSHRLSAIDLDIPLPTRAALVTDDEGGGHIIAAALGGALEPSSGEITLDSVNLLHVPAARRARRVALAGHTPIVLDGTLRQNILYGAPDLDGQDVDALLCDVMRTAGIDDDAYALGLSTSVSSQTSSRLAERVVEVRRAIRAELSAAGMGDLVDPFEPNRYNRYGTVAENILHGVPVGDTFREVHLASNPFLRAVLEAEDLTRPLSEMGFAIAASLVEIFDGVPDGHPLFQRFAFFSATERGLCADMVARRSERRRSAETGRDRDRQIALALRYCEARHRLGMLDEAMEKRLVAARHTFARLLPPSLRPAISFYEPDEICAAASLSDNLLFGRIAYDVAGAEDKVHATARRVLSDLGLGEEVLRLGLSAHVSHGAERLQHLNTALIDLARCLVRRPDLLILDRVFDGLSIAEAAALMKRLDSDMGDGSLVAVVPSTFDLGGFSQIVRFEGDHIRIGQAEAEDVTAGAPLRLAASESAVAAKT</sequence>
<comment type="caution">
    <text evidence="7">The sequence shown here is derived from an EMBL/GenBank/DDBJ whole genome shotgun (WGS) entry which is preliminary data.</text>
</comment>
<dbReference type="InterPro" id="IPR011527">
    <property type="entry name" value="ABC1_TM_dom"/>
</dbReference>
<dbReference type="GO" id="GO:0005886">
    <property type="term" value="C:plasma membrane"/>
    <property type="evidence" value="ECO:0007669"/>
    <property type="project" value="UniProtKB-SubCell"/>
</dbReference>
<evidence type="ECO:0000256" key="1">
    <source>
        <dbReference type="ARBA" id="ARBA00004651"/>
    </source>
</evidence>
<dbReference type="Gene3D" id="3.40.50.300">
    <property type="entry name" value="P-loop containing nucleotide triphosphate hydrolases"/>
    <property type="match status" value="2"/>
</dbReference>
<evidence type="ECO:0000256" key="5">
    <source>
        <dbReference type="SAM" id="Phobius"/>
    </source>
</evidence>
<feature type="domain" description="ABC transmembrane type-1" evidence="6">
    <location>
        <begin position="80"/>
        <end position="331"/>
    </location>
</feature>
<dbReference type="OrthoDB" id="9760920at2"/>
<dbReference type="InterPro" id="IPR036640">
    <property type="entry name" value="ABC1_TM_sf"/>
</dbReference>
<keyword evidence="3 5" id="KW-1133">Transmembrane helix</keyword>
<comment type="subcellular location">
    <subcellularLocation>
        <location evidence="1">Cell membrane</location>
        <topology evidence="1">Multi-pass membrane protein</topology>
    </subcellularLocation>
</comment>
<dbReference type="PANTHER" id="PTHR24221:SF654">
    <property type="entry name" value="ATP-BINDING CASSETTE SUB-FAMILY B MEMBER 6"/>
    <property type="match status" value="1"/>
</dbReference>
<dbReference type="GO" id="GO:0005524">
    <property type="term" value="F:ATP binding"/>
    <property type="evidence" value="ECO:0007669"/>
    <property type="project" value="InterPro"/>
</dbReference>
<evidence type="ECO:0000313" key="7">
    <source>
        <dbReference type="EMBL" id="PXW59971.1"/>
    </source>
</evidence>
<evidence type="ECO:0000313" key="8">
    <source>
        <dbReference type="Proteomes" id="UP000248021"/>
    </source>
</evidence>
<dbReference type="GO" id="GO:0034040">
    <property type="term" value="F:ATPase-coupled lipid transmembrane transporter activity"/>
    <property type="evidence" value="ECO:0007669"/>
    <property type="project" value="TreeGrafter"/>
</dbReference>
<dbReference type="RefSeq" id="WP_110374333.1">
    <property type="nucleotide sequence ID" value="NZ_JAHBRY010000001.1"/>
</dbReference>
<protein>
    <submittedName>
        <fullName evidence="7">ABC-type multidrug transport system fused ATPase/permease subunit</fullName>
    </submittedName>
</protein>
<evidence type="ECO:0000256" key="3">
    <source>
        <dbReference type="ARBA" id="ARBA00022989"/>
    </source>
</evidence>
<feature type="transmembrane region" description="Helical" evidence="5">
    <location>
        <begin position="159"/>
        <end position="180"/>
    </location>
</feature>